<evidence type="ECO:0000313" key="3">
    <source>
        <dbReference type="Proteomes" id="UP000298263"/>
    </source>
</evidence>
<name>A0A8B5N1H5_9LEPT</name>
<organism evidence="2 3">
    <name type="scientific">Leptospira congkakensis</name>
    <dbReference type="NCBI Taxonomy" id="2484932"/>
    <lineage>
        <taxon>Bacteria</taxon>
        <taxon>Pseudomonadati</taxon>
        <taxon>Spirochaetota</taxon>
        <taxon>Spirochaetia</taxon>
        <taxon>Leptospirales</taxon>
        <taxon>Leptospiraceae</taxon>
        <taxon>Leptospira</taxon>
    </lineage>
</organism>
<comment type="caution">
    <text evidence="2">The sequence shown here is derived from an EMBL/GenBank/DDBJ whole genome shotgun (WGS) entry which is preliminary data.</text>
</comment>
<keyword evidence="1" id="KW-1133">Transmembrane helix</keyword>
<dbReference type="Proteomes" id="UP000298263">
    <property type="component" value="Unassembled WGS sequence"/>
</dbReference>
<reference evidence="2" key="1">
    <citation type="journal article" date="2019" name="PLoS Negl. Trop. Dis.">
        <title>Revisiting the worldwide diversity of Leptospira species in the environment.</title>
        <authorList>
            <person name="Vincent A.T."/>
            <person name="Schiettekatte O."/>
            <person name="Bourhy P."/>
            <person name="Veyrier F.J."/>
            <person name="Picardeau M."/>
        </authorList>
    </citation>
    <scope>NUCLEOTIDE SEQUENCE [LARGE SCALE GENOMIC DNA]</scope>
    <source>
        <strain evidence="2">201702422</strain>
    </source>
</reference>
<dbReference type="AlphaFoldDB" id="A0A8B5N1H5"/>
<dbReference type="EMBL" id="RQGP01000029">
    <property type="protein sequence ID" value="TGL87011.1"/>
    <property type="molecule type" value="Genomic_DNA"/>
</dbReference>
<keyword evidence="1" id="KW-0812">Transmembrane</keyword>
<feature type="transmembrane region" description="Helical" evidence="1">
    <location>
        <begin position="20"/>
        <end position="38"/>
    </location>
</feature>
<protein>
    <submittedName>
        <fullName evidence="2">Uncharacterized protein</fullName>
    </submittedName>
</protein>
<evidence type="ECO:0000313" key="2">
    <source>
        <dbReference type="EMBL" id="TGL87011.1"/>
    </source>
</evidence>
<gene>
    <name evidence="2" type="ORF">EHQ69_17875</name>
</gene>
<accession>A0A8B5N1H5</accession>
<sequence>MPYFQNKVTFENLTQKIRIIIIPISLFLFLMYLTNCSAEDEKKEKRCQQARRILQLCLLINERDSRFCDSQTAGVYNSCGTFL</sequence>
<proteinExistence type="predicted"/>
<keyword evidence="1" id="KW-0472">Membrane</keyword>
<keyword evidence="3" id="KW-1185">Reference proteome</keyword>
<evidence type="ECO:0000256" key="1">
    <source>
        <dbReference type="SAM" id="Phobius"/>
    </source>
</evidence>
<dbReference type="RefSeq" id="WP_135736278.1">
    <property type="nucleotide sequence ID" value="NZ_RQGO01000018.1"/>
</dbReference>